<proteinExistence type="predicted"/>
<evidence type="ECO:0000313" key="2">
    <source>
        <dbReference type="WBParaSite" id="ES5_v2.g10326.t1"/>
    </source>
</evidence>
<protein>
    <submittedName>
        <fullName evidence="2">Uncharacterized protein</fullName>
    </submittedName>
</protein>
<dbReference type="Proteomes" id="UP000887579">
    <property type="component" value="Unplaced"/>
</dbReference>
<name>A0AC34F059_9BILA</name>
<evidence type="ECO:0000313" key="1">
    <source>
        <dbReference type="Proteomes" id="UP000887579"/>
    </source>
</evidence>
<sequence>MDKILTSLPKTWKGVKQLFSGPLSKNLFEIPRQQPDQVTAPETMQFRASQRLLEPNALSAAVQQPPNHNGHLNVNRTGTAVRITRPAFGEIFPIGDLYNDCQEDFTGTSLFCSNIQDEAKTTSNETHHFQYISDESINEKCEKLDIRAELAMSILCGLIKVGGQGRYLTSSTSRGKRTTYSLVFKMTTKQERINLNDESVKRLMRVEGIKASSATHVITAVHHGGYATVDITYEREEGESYTDVKGKIAGALKFIVFSAKAEGKLNSNENNSFKHNRLEVKASFDGTLPAGETLPQTIEEAAAFIKKVPSWVRNSNNGKGIPILYELIPLSSFQSTFTEMEFINRISCNINEDVTSPIFEVFDKMTAAENYLCNVESDFKFFEDFLGDDVLPNIESKKKKLQNMRLKLKCKLRKINIEVRSGLAFDDAFINSTEEYSNSEVAYPKIISFCKKYLPWKEKVEFIKRLKEKNVICVGKETSLEAEKMKHDLQNFYVFYCTWSDKINRISHSELFMQLANNEVHGGAQETRRAEKKLVFVDLEVIPNSTEENVPVGNQIYEYVNGQLIDSDYLQTRKKDSNCWAKCTEERKFASEKPNMRINFDSPCPLSFLQQQHHCDKKECEWHCFDCRKRIQYDFKGNFYCDCGFAHISTFEYCCSDPLHGNAFIKFDEERLLHLVTKLRVNNDMNILLLSEPGINTYMWIYNYAASVTNSPKIEIKHTLLDVLSYYTFRHGKKTIRIIDVSFLCNSKDNKKQYISQTWDSITSKFKELHGICVLVKPNNFINSIRNKWYIMNGLLSTLPCASKNFVFCVTSCKDRTYRPGETLEPIIKMLTGGLNINVEFSPETVYYLADGKIRDNPLLFERNGEESRRLLNHFENDVWFYDEKCCGADNDAKQKLKKRRNAKKQKSKKRRNAKKKL</sequence>
<organism evidence="1 2">
    <name type="scientific">Panagrolaimus sp. ES5</name>
    <dbReference type="NCBI Taxonomy" id="591445"/>
    <lineage>
        <taxon>Eukaryota</taxon>
        <taxon>Metazoa</taxon>
        <taxon>Ecdysozoa</taxon>
        <taxon>Nematoda</taxon>
        <taxon>Chromadorea</taxon>
        <taxon>Rhabditida</taxon>
        <taxon>Tylenchina</taxon>
        <taxon>Panagrolaimomorpha</taxon>
        <taxon>Panagrolaimoidea</taxon>
        <taxon>Panagrolaimidae</taxon>
        <taxon>Panagrolaimus</taxon>
    </lineage>
</organism>
<accession>A0AC34F059</accession>
<dbReference type="WBParaSite" id="ES5_v2.g10326.t1">
    <property type="protein sequence ID" value="ES5_v2.g10326.t1"/>
    <property type="gene ID" value="ES5_v2.g10326"/>
</dbReference>
<reference evidence="2" key="1">
    <citation type="submission" date="2022-11" db="UniProtKB">
        <authorList>
            <consortium name="WormBaseParasite"/>
        </authorList>
    </citation>
    <scope>IDENTIFICATION</scope>
</reference>